<dbReference type="AlphaFoldDB" id="A0A328BMV7"/>
<dbReference type="InterPro" id="IPR037923">
    <property type="entry name" value="HTH-like"/>
</dbReference>
<dbReference type="RefSeq" id="WP_111477940.1">
    <property type="nucleotide sequence ID" value="NZ_QHKM01000002.1"/>
</dbReference>
<dbReference type="PRINTS" id="PR00032">
    <property type="entry name" value="HTHARAC"/>
</dbReference>
<accession>A0A328BMV7</accession>
<evidence type="ECO:0000256" key="1">
    <source>
        <dbReference type="ARBA" id="ARBA00023015"/>
    </source>
</evidence>
<dbReference type="Gene3D" id="1.10.10.60">
    <property type="entry name" value="Homeodomain-like"/>
    <property type="match status" value="2"/>
</dbReference>
<proteinExistence type="predicted"/>
<evidence type="ECO:0000313" key="7">
    <source>
        <dbReference type="Proteomes" id="UP000248553"/>
    </source>
</evidence>
<dbReference type="Pfam" id="PF12833">
    <property type="entry name" value="HTH_18"/>
    <property type="match status" value="1"/>
</dbReference>
<dbReference type="InterPro" id="IPR020449">
    <property type="entry name" value="Tscrpt_reg_AraC-type_HTH"/>
</dbReference>
<reference evidence="7" key="1">
    <citation type="submission" date="2018-05" db="EMBL/GenBank/DDBJ databases">
        <authorList>
            <person name="Nie L."/>
        </authorList>
    </citation>
    <scope>NUCLEOTIDE SEQUENCE [LARGE SCALE GENOMIC DNA]</scope>
    <source>
        <strain evidence="7">NL</strain>
    </source>
</reference>
<dbReference type="InterPro" id="IPR009057">
    <property type="entry name" value="Homeodomain-like_sf"/>
</dbReference>
<feature type="domain" description="HTH araC/xylS-type" evidence="5">
    <location>
        <begin position="168"/>
        <end position="266"/>
    </location>
</feature>
<dbReference type="OrthoDB" id="511992at2"/>
<dbReference type="InterPro" id="IPR018062">
    <property type="entry name" value="HTH_AraC-typ_CS"/>
</dbReference>
<evidence type="ECO:0000256" key="2">
    <source>
        <dbReference type="ARBA" id="ARBA00023125"/>
    </source>
</evidence>
<sequence length="267" mass="30534">MQHLQPGEYFGEHHATLRLVGGLVTDTEYTHARVDWHYHENAYFTFVLEGQLLEASRKAQLQCTPGTLLFHHWQEPHYNVRETAQARGMHLELEPTWFARHQLEAGTLAGSYHLTHSRLPALFRAIHRELHLADAASRLTVEGLLLQVFGQLLRAEGRPERGVPAWVATVRALLHDEPPATLTLERLAAEADVHPVHLSREFARYFAASFGDYLRQQKVEQAKPLLRRPELPLADIAYQCGFADQSHFGRCFRQLTGLTPGEYRRRG</sequence>
<evidence type="ECO:0000256" key="4">
    <source>
        <dbReference type="ARBA" id="ARBA00023163"/>
    </source>
</evidence>
<dbReference type="SMART" id="SM00342">
    <property type="entry name" value="HTH_ARAC"/>
    <property type="match status" value="1"/>
</dbReference>
<dbReference type="InterPro" id="IPR050204">
    <property type="entry name" value="AraC_XylS_family_regulators"/>
</dbReference>
<dbReference type="GO" id="GO:0043565">
    <property type="term" value="F:sequence-specific DNA binding"/>
    <property type="evidence" value="ECO:0007669"/>
    <property type="project" value="InterPro"/>
</dbReference>
<keyword evidence="2" id="KW-0238">DNA-binding</keyword>
<dbReference type="SUPFAM" id="SSF46689">
    <property type="entry name" value="Homeodomain-like"/>
    <property type="match status" value="2"/>
</dbReference>
<evidence type="ECO:0000256" key="3">
    <source>
        <dbReference type="ARBA" id="ARBA00023159"/>
    </source>
</evidence>
<dbReference type="EMBL" id="QHKM01000002">
    <property type="protein sequence ID" value="RAK68327.1"/>
    <property type="molecule type" value="Genomic_DNA"/>
</dbReference>
<gene>
    <name evidence="6" type="ORF">DLM85_09885</name>
</gene>
<dbReference type="PROSITE" id="PS01124">
    <property type="entry name" value="HTH_ARAC_FAMILY_2"/>
    <property type="match status" value="1"/>
</dbReference>
<protein>
    <submittedName>
        <fullName evidence="6">AraC family transcriptional regulator</fullName>
    </submittedName>
</protein>
<dbReference type="PANTHER" id="PTHR46796">
    <property type="entry name" value="HTH-TYPE TRANSCRIPTIONAL ACTIVATOR RHAS-RELATED"/>
    <property type="match status" value="1"/>
</dbReference>
<dbReference type="PROSITE" id="PS00041">
    <property type="entry name" value="HTH_ARAC_FAMILY_1"/>
    <property type="match status" value="1"/>
</dbReference>
<comment type="caution">
    <text evidence="6">The sequence shown here is derived from an EMBL/GenBank/DDBJ whole genome shotgun (WGS) entry which is preliminary data.</text>
</comment>
<dbReference type="Proteomes" id="UP000248553">
    <property type="component" value="Unassembled WGS sequence"/>
</dbReference>
<keyword evidence="4" id="KW-0804">Transcription</keyword>
<keyword evidence="3" id="KW-0010">Activator</keyword>
<evidence type="ECO:0000259" key="5">
    <source>
        <dbReference type="PROSITE" id="PS01124"/>
    </source>
</evidence>
<keyword evidence="1" id="KW-0805">Transcription regulation</keyword>
<dbReference type="InterPro" id="IPR018060">
    <property type="entry name" value="HTH_AraC"/>
</dbReference>
<name>A0A328BMV7_9BACT</name>
<dbReference type="SUPFAM" id="SSF51215">
    <property type="entry name" value="Regulatory protein AraC"/>
    <property type="match status" value="1"/>
</dbReference>
<organism evidence="6 7">
    <name type="scientific">Hymenobacter edaphi</name>
    <dbReference type="NCBI Taxonomy" id="2211146"/>
    <lineage>
        <taxon>Bacteria</taxon>
        <taxon>Pseudomonadati</taxon>
        <taxon>Bacteroidota</taxon>
        <taxon>Cytophagia</taxon>
        <taxon>Cytophagales</taxon>
        <taxon>Hymenobacteraceae</taxon>
        <taxon>Hymenobacter</taxon>
    </lineage>
</organism>
<evidence type="ECO:0000313" key="6">
    <source>
        <dbReference type="EMBL" id="RAK68327.1"/>
    </source>
</evidence>
<dbReference type="InterPro" id="IPR003313">
    <property type="entry name" value="AraC-bd"/>
</dbReference>
<dbReference type="Pfam" id="PF02311">
    <property type="entry name" value="AraC_binding"/>
    <property type="match status" value="1"/>
</dbReference>
<dbReference type="GO" id="GO:0003700">
    <property type="term" value="F:DNA-binding transcription factor activity"/>
    <property type="evidence" value="ECO:0007669"/>
    <property type="project" value="InterPro"/>
</dbReference>
<keyword evidence="7" id="KW-1185">Reference proteome</keyword>